<proteinExistence type="predicted"/>
<gene>
    <name evidence="7" type="ORF">SDC9_152324</name>
</gene>
<dbReference type="GO" id="GO:0005886">
    <property type="term" value="C:plasma membrane"/>
    <property type="evidence" value="ECO:0007669"/>
    <property type="project" value="UniProtKB-SubCell"/>
</dbReference>
<keyword evidence="2" id="KW-1003">Cell membrane</keyword>
<evidence type="ECO:0008006" key="8">
    <source>
        <dbReference type="Google" id="ProtNLM"/>
    </source>
</evidence>
<comment type="subcellular location">
    <subcellularLocation>
        <location evidence="1">Cell membrane</location>
        <topology evidence="1">Multi-pass membrane protein</topology>
    </subcellularLocation>
</comment>
<feature type="transmembrane region" description="Helical" evidence="6">
    <location>
        <begin position="116"/>
        <end position="139"/>
    </location>
</feature>
<evidence type="ECO:0000256" key="1">
    <source>
        <dbReference type="ARBA" id="ARBA00004651"/>
    </source>
</evidence>
<feature type="transmembrane region" description="Helical" evidence="6">
    <location>
        <begin position="49"/>
        <end position="69"/>
    </location>
</feature>
<keyword evidence="5 6" id="KW-0472">Membrane</keyword>
<evidence type="ECO:0000256" key="6">
    <source>
        <dbReference type="SAM" id="Phobius"/>
    </source>
</evidence>
<keyword evidence="4 6" id="KW-1133">Transmembrane helix</keyword>
<dbReference type="PANTHER" id="PTHR30250:SF21">
    <property type="entry name" value="LIPID II FLIPPASE MURJ"/>
    <property type="match status" value="1"/>
</dbReference>
<organism evidence="7">
    <name type="scientific">bioreactor metagenome</name>
    <dbReference type="NCBI Taxonomy" id="1076179"/>
    <lineage>
        <taxon>unclassified sequences</taxon>
        <taxon>metagenomes</taxon>
        <taxon>ecological metagenomes</taxon>
    </lineage>
</organism>
<protein>
    <recommendedName>
        <fullName evidence="8">Polysaccharide biosynthesis protein C-terminal domain-containing protein</fullName>
    </recommendedName>
</protein>
<evidence type="ECO:0000256" key="2">
    <source>
        <dbReference type="ARBA" id="ARBA00022475"/>
    </source>
</evidence>
<dbReference type="PANTHER" id="PTHR30250">
    <property type="entry name" value="PST FAMILY PREDICTED COLANIC ACID TRANSPORTER"/>
    <property type="match status" value="1"/>
</dbReference>
<feature type="transmembrane region" description="Helical" evidence="6">
    <location>
        <begin position="89"/>
        <end position="110"/>
    </location>
</feature>
<accession>A0A645EXA5</accession>
<feature type="transmembrane region" description="Helical" evidence="6">
    <location>
        <begin position="184"/>
        <end position="206"/>
    </location>
</feature>
<evidence type="ECO:0000313" key="7">
    <source>
        <dbReference type="EMBL" id="MPN05074.1"/>
    </source>
</evidence>
<keyword evidence="3 6" id="KW-0812">Transmembrane</keyword>
<feature type="transmembrane region" description="Helical" evidence="6">
    <location>
        <begin position="12"/>
        <end position="43"/>
    </location>
</feature>
<evidence type="ECO:0000256" key="4">
    <source>
        <dbReference type="ARBA" id="ARBA00022989"/>
    </source>
</evidence>
<evidence type="ECO:0000256" key="3">
    <source>
        <dbReference type="ARBA" id="ARBA00022692"/>
    </source>
</evidence>
<name>A0A645EXA5_9ZZZZ</name>
<dbReference type="InterPro" id="IPR050833">
    <property type="entry name" value="Poly_Biosynth_Transport"/>
</dbReference>
<dbReference type="AlphaFoldDB" id="A0A645EXA5"/>
<feature type="transmembrane region" description="Helical" evidence="6">
    <location>
        <begin position="151"/>
        <end position="172"/>
    </location>
</feature>
<comment type="caution">
    <text evidence="7">The sequence shown here is derived from an EMBL/GenBank/DDBJ whole genome shotgun (WGS) entry which is preliminary data.</text>
</comment>
<dbReference type="EMBL" id="VSSQ01050986">
    <property type="protein sequence ID" value="MPN05074.1"/>
    <property type="molecule type" value="Genomic_DNA"/>
</dbReference>
<reference evidence="7" key="1">
    <citation type="submission" date="2019-08" db="EMBL/GenBank/DDBJ databases">
        <authorList>
            <person name="Kucharzyk K."/>
            <person name="Murdoch R.W."/>
            <person name="Higgins S."/>
            <person name="Loffler F."/>
        </authorList>
    </citation>
    <scope>NUCLEOTIDE SEQUENCE</scope>
</reference>
<sequence>MRNAQFMYRPASAAAGFFIAAVFGALLDPILSGALGALGMAYYSLAMPAYALITVAGTAVFPAVIALMIAPRAKAGENEEVRSLFADSLLALVLPGAALGMLTALLASPVASLSNLYGGASALVGIAPLFLLSAAAAAFRGYFLGTGGYGIFALSVLVQQIGKVLLCPLLAGLGRGDPARMAEWACFGICIAEGLSLLMLAVLFAANRRSQKKQAEGERERGPLIGLARKLWRTGGLTTV</sequence>
<evidence type="ECO:0000256" key="5">
    <source>
        <dbReference type="ARBA" id="ARBA00023136"/>
    </source>
</evidence>